<dbReference type="Proteomes" id="UP000190890">
    <property type="component" value="Unassembled WGS sequence"/>
</dbReference>
<name>A0A1S8SXY1_9CLOT</name>
<dbReference type="InterPro" id="IPR007497">
    <property type="entry name" value="SIMPL/DUF541"/>
</dbReference>
<evidence type="ECO:0000313" key="1">
    <source>
        <dbReference type="EMBL" id="OOM70326.1"/>
    </source>
</evidence>
<reference evidence="1 2" key="1">
    <citation type="submission" date="2016-05" db="EMBL/GenBank/DDBJ databases">
        <title>Microbial solvent formation.</title>
        <authorList>
            <person name="Poehlein A."/>
            <person name="Montoya Solano J.D."/>
            <person name="Flitsch S."/>
            <person name="Krabben P."/>
            <person name="Duerre P."/>
            <person name="Daniel R."/>
        </authorList>
    </citation>
    <scope>NUCLEOTIDE SEQUENCE [LARGE SCALE GENOMIC DNA]</scope>
    <source>
        <strain evidence="1 2">DSM 2619</strain>
    </source>
</reference>
<dbReference type="RefSeq" id="WP_077850121.1">
    <property type="nucleotide sequence ID" value="NZ_LZZM01000241.1"/>
</dbReference>
<dbReference type="OrthoDB" id="9785192at2"/>
<comment type="caution">
    <text evidence="1">The sequence shown here is derived from an EMBL/GenBank/DDBJ whole genome shotgun (WGS) entry which is preliminary data.</text>
</comment>
<dbReference type="Gene3D" id="3.30.70.2970">
    <property type="entry name" value="Protein of unknown function (DUF541), domain 2"/>
    <property type="match status" value="1"/>
</dbReference>
<dbReference type="Gene3D" id="3.30.110.170">
    <property type="entry name" value="Protein of unknown function (DUF541), domain 1"/>
    <property type="match status" value="1"/>
</dbReference>
<sequence>MFRLIDSDNYSLDDYTRNKCDNNRFKVFGKGVISVKPDAAEVVIGVTTENKQLEIAQEENANITQQVINSILRMGVLPKYIQTENYNIRSNYDYIDGKQVFRGYEVSNNLKILIRNIDLAGEIIDTAIKNGANNVIGISFIVSDQNTYYYEALRIAVTDAQNKASVMADKLKVKLDIIPIQINEQEKGMIAPLGAMTLKNVSVTTPIEIGENKITADIEALFKYSEQ</sequence>
<proteinExistence type="predicted"/>
<keyword evidence="2" id="KW-1185">Reference proteome</keyword>
<dbReference type="GO" id="GO:0006974">
    <property type="term" value="P:DNA damage response"/>
    <property type="evidence" value="ECO:0007669"/>
    <property type="project" value="TreeGrafter"/>
</dbReference>
<accession>A0A1S8SXY1</accession>
<dbReference type="PANTHER" id="PTHR34387">
    <property type="entry name" value="SLR1258 PROTEIN"/>
    <property type="match status" value="1"/>
</dbReference>
<dbReference type="STRING" id="29367.CLPUN_52410"/>
<dbReference type="InterPro" id="IPR052022">
    <property type="entry name" value="26kDa_periplasmic_antigen"/>
</dbReference>
<dbReference type="EMBL" id="LZZM01000241">
    <property type="protein sequence ID" value="OOM70326.1"/>
    <property type="molecule type" value="Genomic_DNA"/>
</dbReference>
<gene>
    <name evidence="1" type="ORF">CLPUN_52410</name>
</gene>
<evidence type="ECO:0000313" key="2">
    <source>
        <dbReference type="Proteomes" id="UP000190890"/>
    </source>
</evidence>
<dbReference type="Pfam" id="PF04402">
    <property type="entry name" value="SIMPL"/>
    <property type="match status" value="1"/>
</dbReference>
<dbReference type="AlphaFoldDB" id="A0A1S8SXY1"/>
<protein>
    <submittedName>
        <fullName evidence="1">26 kDa periplasmic immunogenic protein</fullName>
    </submittedName>
</protein>
<dbReference type="PANTHER" id="PTHR34387:SF1">
    <property type="entry name" value="PERIPLASMIC IMMUNOGENIC PROTEIN"/>
    <property type="match status" value="1"/>
</dbReference>
<organism evidence="1 2">
    <name type="scientific">Clostridium puniceum</name>
    <dbReference type="NCBI Taxonomy" id="29367"/>
    <lineage>
        <taxon>Bacteria</taxon>
        <taxon>Bacillati</taxon>
        <taxon>Bacillota</taxon>
        <taxon>Clostridia</taxon>
        <taxon>Eubacteriales</taxon>
        <taxon>Clostridiaceae</taxon>
        <taxon>Clostridium</taxon>
    </lineage>
</organism>